<organism evidence="1 2">
    <name type="scientific">Persea americana</name>
    <name type="common">Avocado</name>
    <dbReference type="NCBI Taxonomy" id="3435"/>
    <lineage>
        <taxon>Eukaryota</taxon>
        <taxon>Viridiplantae</taxon>
        <taxon>Streptophyta</taxon>
        <taxon>Embryophyta</taxon>
        <taxon>Tracheophyta</taxon>
        <taxon>Spermatophyta</taxon>
        <taxon>Magnoliopsida</taxon>
        <taxon>Magnoliidae</taxon>
        <taxon>Laurales</taxon>
        <taxon>Lauraceae</taxon>
        <taxon>Persea</taxon>
    </lineage>
</organism>
<keyword evidence="2" id="KW-1185">Reference proteome</keyword>
<reference evidence="1 2" key="1">
    <citation type="journal article" date="2022" name="Hortic Res">
        <title>A haplotype resolved chromosomal level avocado genome allows analysis of novel avocado genes.</title>
        <authorList>
            <person name="Nath O."/>
            <person name="Fletcher S.J."/>
            <person name="Hayward A."/>
            <person name="Shaw L.M."/>
            <person name="Masouleh A.K."/>
            <person name="Furtado A."/>
            <person name="Henry R.J."/>
            <person name="Mitter N."/>
        </authorList>
    </citation>
    <scope>NUCLEOTIDE SEQUENCE [LARGE SCALE GENOMIC DNA]</scope>
    <source>
        <strain evidence="2">cv. Hass</strain>
    </source>
</reference>
<protein>
    <submittedName>
        <fullName evidence="1">Uncharacterized protein</fullName>
    </submittedName>
</protein>
<dbReference type="Proteomes" id="UP001234297">
    <property type="component" value="Chromosome 3"/>
</dbReference>
<evidence type="ECO:0000313" key="2">
    <source>
        <dbReference type="Proteomes" id="UP001234297"/>
    </source>
</evidence>
<proteinExistence type="predicted"/>
<gene>
    <name evidence="1" type="ORF">MRB53_010092</name>
</gene>
<dbReference type="EMBL" id="CM056811">
    <property type="protein sequence ID" value="KAJ8635825.1"/>
    <property type="molecule type" value="Genomic_DNA"/>
</dbReference>
<sequence>MPVYAKPSWFVFLLPMSLPCDNQVASNLVKDERASMSSTITKLGGHVQYLCSNLSGSTQQVLINTYSEQLLLSTVGFA</sequence>
<evidence type="ECO:0000313" key="1">
    <source>
        <dbReference type="EMBL" id="KAJ8635825.1"/>
    </source>
</evidence>
<name>A0ACC2LR74_PERAE</name>
<accession>A0ACC2LR74</accession>
<comment type="caution">
    <text evidence="1">The sequence shown here is derived from an EMBL/GenBank/DDBJ whole genome shotgun (WGS) entry which is preliminary data.</text>
</comment>